<evidence type="ECO:0000313" key="1">
    <source>
        <dbReference type="EMBL" id="SVB82894.1"/>
    </source>
</evidence>
<sequence length="102" mass="11665">MAHRLTASAIHWKFPDHNITTLENEITLFEPGPVPTQAEIDGYIVEYETHLKATEYMGKREKEYPSIDDVTVALAEKEEGDSTMWDEITAKRQAIKVKYPKG</sequence>
<reference evidence="1" key="1">
    <citation type="submission" date="2018-05" db="EMBL/GenBank/DDBJ databases">
        <authorList>
            <person name="Lanie J.A."/>
            <person name="Ng W.-L."/>
            <person name="Kazmierczak K.M."/>
            <person name="Andrzejewski T.M."/>
            <person name="Davidsen T.M."/>
            <person name="Wayne K.J."/>
            <person name="Tettelin H."/>
            <person name="Glass J.I."/>
            <person name="Rusch D."/>
            <person name="Podicherti R."/>
            <person name="Tsui H.-C.T."/>
            <person name="Winkler M.E."/>
        </authorList>
    </citation>
    <scope>NUCLEOTIDE SEQUENCE</scope>
</reference>
<dbReference type="AlphaFoldDB" id="A0A382H6H4"/>
<proteinExistence type="predicted"/>
<protein>
    <submittedName>
        <fullName evidence="1">Uncharacterized protein</fullName>
    </submittedName>
</protein>
<accession>A0A382H6H4</accession>
<name>A0A382H6H4_9ZZZZ</name>
<gene>
    <name evidence="1" type="ORF">METZ01_LOCUS235748</name>
</gene>
<dbReference type="EMBL" id="UINC01059459">
    <property type="protein sequence ID" value="SVB82894.1"/>
    <property type="molecule type" value="Genomic_DNA"/>
</dbReference>
<organism evidence="1">
    <name type="scientific">marine metagenome</name>
    <dbReference type="NCBI Taxonomy" id="408172"/>
    <lineage>
        <taxon>unclassified sequences</taxon>
        <taxon>metagenomes</taxon>
        <taxon>ecological metagenomes</taxon>
    </lineage>
</organism>